<dbReference type="KEGG" id="whr:OG579_16905"/>
<dbReference type="AlphaFoldDB" id="A0AAU4K006"/>
<gene>
    <name evidence="1" type="ORF">OG579_16905</name>
</gene>
<dbReference type="RefSeq" id="WP_328856875.1">
    <property type="nucleotide sequence ID" value="NZ_CP108021.1"/>
</dbReference>
<proteinExistence type="predicted"/>
<name>A0AAU4K006_9NOCA</name>
<protein>
    <submittedName>
        <fullName evidence="1">Uncharacterized protein</fullName>
    </submittedName>
</protein>
<evidence type="ECO:0000313" key="1">
    <source>
        <dbReference type="EMBL" id="WUM19366.1"/>
    </source>
</evidence>
<reference evidence="1 2" key="1">
    <citation type="submission" date="2022-10" db="EMBL/GenBank/DDBJ databases">
        <title>The complete genomes of actinobacterial strains from the NBC collection.</title>
        <authorList>
            <person name="Joergensen T.S."/>
            <person name="Alvarez Arevalo M."/>
            <person name="Sterndorff E.B."/>
            <person name="Faurdal D."/>
            <person name="Vuksanovic O."/>
            <person name="Mourched A.-S."/>
            <person name="Charusanti P."/>
            <person name="Shaw S."/>
            <person name="Blin K."/>
            <person name="Weber T."/>
        </authorList>
    </citation>
    <scope>NUCLEOTIDE SEQUENCE [LARGE SCALE GENOMIC DNA]</scope>
    <source>
        <strain evidence="1 2">NBC_00319</strain>
    </source>
</reference>
<keyword evidence="2" id="KW-1185">Reference proteome</keyword>
<dbReference type="EMBL" id="CP108021">
    <property type="protein sequence ID" value="WUM19366.1"/>
    <property type="molecule type" value="Genomic_DNA"/>
</dbReference>
<dbReference type="Proteomes" id="UP001432128">
    <property type="component" value="Chromosome"/>
</dbReference>
<accession>A0AAU4K006</accession>
<evidence type="ECO:0000313" key="2">
    <source>
        <dbReference type="Proteomes" id="UP001432128"/>
    </source>
</evidence>
<sequence>MRWRRRRGRHWTGEPVAQIIARLDVRLHAWLPDGSLLLWPGRPAGDTERLSDTFTLRSNGRPADDPFDPSAWSGLTIGWDRDGMRYGEIVGDHEYTRRAHAHCRAQIRAFSHGING</sequence>
<organism evidence="1 2">
    <name type="scientific">Williamsia herbipolensis</name>
    <dbReference type="NCBI Taxonomy" id="1603258"/>
    <lineage>
        <taxon>Bacteria</taxon>
        <taxon>Bacillati</taxon>
        <taxon>Actinomycetota</taxon>
        <taxon>Actinomycetes</taxon>
        <taxon>Mycobacteriales</taxon>
        <taxon>Nocardiaceae</taxon>
        <taxon>Williamsia</taxon>
    </lineage>
</organism>